<gene>
    <name evidence="1" type="ORF">HPB47_001527</name>
</gene>
<accession>A0AC60PNV6</accession>
<keyword evidence="2" id="KW-1185">Reference proteome</keyword>
<evidence type="ECO:0000313" key="1">
    <source>
        <dbReference type="EMBL" id="KAG0422668.1"/>
    </source>
</evidence>
<reference evidence="1 2" key="1">
    <citation type="journal article" date="2020" name="Cell">
        <title>Large-Scale Comparative Analyses of Tick Genomes Elucidate Their Genetic Diversity and Vector Capacities.</title>
        <authorList>
            <consortium name="Tick Genome and Microbiome Consortium (TIGMIC)"/>
            <person name="Jia N."/>
            <person name="Wang J."/>
            <person name="Shi W."/>
            <person name="Du L."/>
            <person name="Sun Y."/>
            <person name="Zhan W."/>
            <person name="Jiang J.F."/>
            <person name="Wang Q."/>
            <person name="Zhang B."/>
            <person name="Ji P."/>
            <person name="Bell-Sakyi L."/>
            <person name="Cui X.M."/>
            <person name="Yuan T.T."/>
            <person name="Jiang B.G."/>
            <person name="Yang W.F."/>
            <person name="Lam T.T."/>
            <person name="Chang Q.C."/>
            <person name="Ding S.J."/>
            <person name="Wang X.J."/>
            <person name="Zhu J.G."/>
            <person name="Ruan X.D."/>
            <person name="Zhao L."/>
            <person name="Wei J.T."/>
            <person name="Ye R.Z."/>
            <person name="Que T.C."/>
            <person name="Du C.H."/>
            <person name="Zhou Y.H."/>
            <person name="Cheng J.X."/>
            <person name="Dai P.F."/>
            <person name="Guo W.B."/>
            <person name="Han X.H."/>
            <person name="Huang E.J."/>
            <person name="Li L.F."/>
            <person name="Wei W."/>
            <person name="Gao Y.C."/>
            <person name="Liu J.Z."/>
            <person name="Shao H.Z."/>
            <person name="Wang X."/>
            <person name="Wang C.C."/>
            <person name="Yang T.C."/>
            <person name="Huo Q.B."/>
            <person name="Li W."/>
            <person name="Chen H.Y."/>
            <person name="Chen S.E."/>
            <person name="Zhou L.G."/>
            <person name="Ni X.B."/>
            <person name="Tian J.H."/>
            <person name="Sheng Y."/>
            <person name="Liu T."/>
            <person name="Pan Y.S."/>
            <person name="Xia L.Y."/>
            <person name="Li J."/>
            <person name="Zhao F."/>
            <person name="Cao W.C."/>
        </authorList>
    </citation>
    <scope>NUCLEOTIDE SEQUENCE [LARGE SCALE GENOMIC DNA]</scope>
    <source>
        <strain evidence="1">Iper-2018</strain>
    </source>
</reference>
<evidence type="ECO:0000313" key="2">
    <source>
        <dbReference type="Proteomes" id="UP000805193"/>
    </source>
</evidence>
<name>A0AC60PNV6_IXOPE</name>
<proteinExistence type="predicted"/>
<protein>
    <submittedName>
        <fullName evidence="1">Uncharacterized protein</fullName>
    </submittedName>
</protein>
<comment type="caution">
    <text evidence="1">The sequence shown here is derived from an EMBL/GenBank/DDBJ whole genome shotgun (WGS) entry which is preliminary data.</text>
</comment>
<dbReference type="EMBL" id="JABSTQ010010198">
    <property type="protein sequence ID" value="KAG0422668.1"/>
    <property type="molecule type" value="Genomic_DNA"/>
</dbReference>
<dbReference type="Proteomes" id="UP000805193">
    <property type="component" value="Unassembled WGS sequence"/>
</dbReference>
<sequence length="67" mass="7945">MSKPRPEFNRDHGSWWHRAQTEDRLDSFLRDTLRKSTKEVEFVTKVDSSQPSKTLRKKVTTKILRGT</sequence>
<organism evidence="1 2">
    <name type="scientific">Ixodes persulcatus</name>
    <name type="common">Taiga tick</name>
    <dbReference type="NCBI Taxonomy" id="34615"/>
    <lineage>
        <taxon>Eukaryota</taxon>
        <taxon>Metazoa</taxon>
        <taxon>Ecdysozoa</taxon>
        <taxon>Arthropoda</taxon>
        <taxon>Chelicerata</taxon>
        <taxon>Arachnida</taxon>
        <taxon>Acari</taxon>
        <taxon>Parasitiformes</taxon>
        <taxon>Ixodida</taxon>
        <taxon>Ixodoidea</taxon>
        <taxon>Ixodidae</taxon>
        <taxon>Ixodinae</taxon>
        <taxon>Ixodes</taxon>
    </lineage>
</organism>